<keyword evidence="4" id="KW-0378">Hydrolase</keyword>
<dbReference type="VEuPathDB" id="FungiDB:GWK60_G07513"/>
<organism evidence="8 9">
    <name type="scientific">Candida glabrata</name>
    <name type="common">Yeast</name>
    <name type="synonym">Torulopsis glabrata</name>
    <dbReference type="NCBI Taxonomy" id="5478"/>
    <lineage>
        <taxon>Eukaryota</taxon>
        <taxon>Fungi</taxon>
        <taxon>Dikarya</taxon>
        <taxon>Ascomycota</taxon>
        <taxon>Saccharomycotina</taxon>
        <taxon>Saccharomycetes</taxon>
        <taxon>Saccharomycetales</taxon>
        <taxon>Saccharomycetaceae</taxon>
        <taxon>Nakaseomyces</taxon>
    </lineage>
</organism>
<keyword evidence="6" id="KW-0472">Membrane</keyword>
<dbReference type="GO" id="GO:0004252">
    <property type="term" value="F:serine-type endopeptidase activity"/>
    <property type="evidence" value="ECO:0007669"/>
    <property type="project" value="EnsemblFungi"/>
</dbReference>
<comment type="similarity">
    <text evidence="2">Belongs to the peptidase S54 family.</text>
</comment>
<evidence type="ECO:0000313" key="8">
    <source>
        <dbReference type="EMBL" id="KTB07112.1"/>
    </source>
</evidence>
<evidence type="ECO:0000256" key="2">
    <source>
        <dbReference type="ARBA" id="ARBA00009045"/>
    </source>
</evidence>
<evidence type="ECO:0000313" key="9">
    <source>
        <dbReference type="Proteomes" id="UP000054886"/>
    </source>
</evidence>
<evidence type="ECO:0000256" key="1">
    <source>
        <dbReference type="ARBA" id="ARBA00004141"/>
    </source>
</evidence>
<dbReference type="PANTHER" id="PTHR43731:SF14">
    <property type="entry name" value="PRESENILIN-ASSOCIATED RHOMBOID-LIKE PROTEIN, MITOCHONDRIAL"/>
    <property type="match status" value="1"/>
</dbReference>
<dbReference type="FunFam" id="1.20.1540.10:FF:000012">
    <property type="entry name" value="Rhomboid family protein"/>
    <property type="match status" value="1"/>
</dbReference>
<proteinExistence type="inferred from homology"/>
<dbReference type="GO" id="GO:0010821">
    <property type="term" value="P:regulation of mitochondrion organization"/>
    <property type="evidence" value="ECO:0007669"/>
    <property type="project" value="EnsemblFungi"/>
</dbReference>
<sequence length="341" mass="38247">MFLSVGLRSNPVKLSFFRFSSIKCSKPLGSALTIRSLSNKCISSSPIHSQLSNIISKRNFSNGKFSLRGSWESIFKDNGSDRYTRLNRFQQFQRNSGNSNSLGVITAFGVGAMAVIYFISPYLFNIVPPFTYFKHNPKDLVYAILGTNLLVFGMWRIPQCWRFLQKYMLLQKDHMASKWAIVGSAFSHQEFWHLGMNMLALWSFGTSLASILGTANFFSLYMNSAIAGSLFSLWYPRIAKLMMIGPSLGASGALFGVFGSFAYLFPQAKILLFVFPIPGGAWVAFLGSVAWNLAGCVLRWGSFDYAAHLGGSLMGIAYGWYISTLMKKRRERRIKSVSKWV</sequence>
<dbReference type="Gene3D" id="1.20.1540.10">
    <property type="entry name" value="Rhomboid-like"/>
    <property type="match status" value="1"/>
</dbReference>
<dbReference type="VEuPathDB" id="FungiDB:CAGL0G07799g"/>
<name>A0A0W0EJP1_CANGB</name>
<dbReference type="InterPro" id="IPR022764">
    <property type="entry name" value="Peptidase_S54_rhomboid_dom"/>
</dbReference>
<dbReference type="SUPFAM" id="SSF144091">
    <property type="entry name" value="Rhomboid-like"/>
    <property type="match status" value="1"/>
</dbReference>
<dbReference type="Pfam" id="PF01694">
    <property type="entry name" value="Rhomboid"/>
    <property type="match status" value="1"/>
</dbReference>
<evidence type="ECO:0000256" key="3">
    <source>
        <dbReference type="ARBA" id="ARBA00022692"/>
    </source>
</evidence>
<dbReference type="GO" id="GO:0006465">
    <property type="term" value="P:signal peptide processing"/>
    <property type="evidence" value="ECO:0007669"/>
    <property type="project" value="EnsemblFungi"/>
</dbReference>
<dbReference type="InterPro" id="IPR050925">
    <property type="entry name" value="Rhomboid_protease_S54"/>
</dbReference>
<reference evidence="8 9" key="1">
    <citation type="submission" date="2015-10" db="EMBL/GenBank/DDBJ databases">
        <title>Draft genomes sequences of Candida glabrata isolates 1A, 1B, 2A, 2B, 3A and 3B.</title>
        <authorList>
            <person name="Haavelsrud O.E."/>
            <person name="Gaustad P."/>
        </authorList>
    </citation>
    <scope>NUCLEOTIDE SEQUENCE [LARGE SCALE GENOMIC DNA]</scope>
    <source>
        <strain evidence="8">910700640</strain>
    </source>
</reference>
<dbReference type="VEuPathDB" id="FungiDB:B1J91_G07799g"/>
<dbReference type="EMBL" id="LLZZ01000108">
    <property type="protein sequence ID" value="KTB07112.1"/>
    <property type="molecule type" value="Genomic_DNA"/>
</dbReference>
<dbReference type="InterPro" id="IPR035952">
    <property type="entry name" value="Rhomboid-like_sf"/>
</dbReference>
<comment type="caution">
    <text evidence="8">The sequence shown here is derived from an EMBL/GenBank/DDBJ whole genome shotgun (WGS) entry which is preliminary data.</text>
</comment>
<evidence type="ECO:0000256" key="6">
    <source>
        <dbReference type="ARBA" id="ARBA00023136"/>
    </source>
</evidence>
<keyword evidence="3" id="KW-0812">Transmembrane</keyword>
<dbReference type="VEuPathDB" id="FungiDB:GVI51_G07645"/>
<gene>
    <name evidence="8" type="ORF">AO440_001805</name>
</gene>
<evidence type="ECO:0000259" key="7">
    <source>
        <dbReference type="Pfam" id="PF01694"/>
    </source>
</evidence>
<protein>
    <submittedName>
        <fullName evidence="8">Rhomboid protein 1, mitochondrial</fullName>
    </submittedName>
</protein>
<keyword evidence="5" id="KW-1133">Transmembrane helix</keyword>
<evidence type="ECO:0000256" key="5">
    <source>
        <dbReference type="ARBA" id="ARBA00022989"/>
    </source>
</evidence>
<dbReference type="GO" id="GO:0005743">
    <property type="term" value="C:mitochondrial inner membrane"/>
    <property type="evidence" value="ECO:0007669"/>
    <property type="project" value="EnsemblFungi"/>
</dbReference>
<comment type="subcellular location">
    <subcellularLocation>
        <location evidence="1">Membrane</location>
        <topology evidence="1">Multi-pass membrane protein</topology>
    </subcellularLocation>
</comment>
<feature type="domain" description="Peptidase S54 rhomboid" evidence="7">
    <location>
        <begin position="178"/>
        <end position="323"/>
    </location>
</feature>
<dbReference type="PANTHER" id="PTHR43731">
    <property type="entry name" value="RHOMBOID PROTEASE"/>
    <property type="match status" value="1"/>
</dbReference>
<dbReference type="AlphaFoldDB" id="A0A0W0EJP1"/>
<evidence type="ECO:0000256" key="4">
    <source>
        <dbReference type="ARBA" id="ARBA00022801"/>
    </source>
</evidence>
<dbReference type="PhylomeDB" id="A0A0W0EJP1"/>
<accession>A0A0W0EJP1</accession>
<dbReference type="Proteomes" id="UP000054886">
    <property type="component" value="Unassembled WGS sequence"/>
</dbReference>